<protein>
    <submittedName>
        <fullName evidence="2">Uncharacterized protein</fullName>
    </submittedName>
</protein>
<keyword evidence="1" id="KW-1133">Transmembrane helix</keyword>
<evidence type="ECO:0000313" key="3">
    <source>
        <dbReference type="Proteomes" id="UP000321635"/>
    </source>
</evidence>
<evidence type="ECO:0000256" key="1">
    <source>
        <dbReference type="SAM" id="Phobius"/>
    </source>
</evidence>
<feature type="transmembrane region" description="Helical" evidence="1">
    <location>
        <begin position="51"/>
        <end position="73"/>
    </location>
</feature>
<dbReference type="Proteomes" id="UP000321635">
    <property type="component" value="Unassembled WGS sequence"/>
</dbReference>
<reference evidence="2 3" key="1">
    <citation type="submission" date="2019-07" db="EMBL/GenBank/DDBJ databases">
        <title>Whole genome shotgun sequence of Acetobacter nitrogenifigens NBRC 105050.</title>
        <authorList>
            <person name="Hosoyama A."/>
            <person name="Uohara A."/>
            <person name="Ohji S."/>
            <person name="Ichikawa N."/>
        </authorList>
    </citation>
    <scope>NUCLEOTIDE SEQUENCE [LARGE SCALE GENOMIC DNA]</scope>
    <source>
        <strain evidence="2 3">NBRC 105050</strain>
    </source>
</reference>
<proteinExistence type="predicted"/>
<evidence type="ECO:0000313" key="2">
    <source>
        <dbReference type="EMBL" id="GEN61629.1"/>
    </source>
</evidence>
<dbReference type="AlphaFoldDB" id="A0A511XFA4"/>
<name>A0A511XFA4_9PROT</name>
<comment type="caution">
    <text evidence="2">The sequence shown here is derived from an EMBL/GenBank/DDBJ whole genome shotgun (WGS) entry which is preliminary data.</text>
</comment>
<sequence length="80" mass="8778">MAPFFPITTVVSESNWMVSDPVPPGLFVDNSVLVIVPLMVIRLFCALVPEFRLIAVPVVLITLPSARVTLWMLSEESAPP</sequence>
<keyword evidence="1" id="KW-0472">Membrane</keyword>
<keyword evidence="1" id="KW-0812">Transmembrane</keyword>
<organism evidence="2 3">
    <name type="scientific">Acetobacter nitrogenifigens DSM 23921 = NBRC 105050</name>
    <dbReference type="NCBI Taxonomy" id="1120919"/>
    <lineage>
        <taxon>Bacteria</taxon>
        <taxon>Pseudomonadati</taxon>
        <taxon>Pseudomonadota</taxon>
        <taxon>Alphaproteobacteria</taxon>
        <taxon>Acetobacterales</taxon>
        <taxon>Acetobacteraceae</taxon>
        <taxon>Acetobacter</taxon>
    </lineage>
</organism>
<keyword evidence="3" id="KW-1185">Reference proteome</keyword>
<feature type="transmembrane region" description="Helical" evidence="1">
    <location>
        <begin position="26"/>
        <end position="44"/>
    </location>
</feature>
<gene>
    <name evidence="2" type="ORF">ANI02nite_35130</name>
</gene>
<dbReference type="EMBL" id="BJYF01000053">
    <property type="protein sequence ID" value="GEN61629.1"/>
    <property type="molecule type" value="Genomic_DNA"/>
</dbReference>
<accession>A0A511XFA4</accession>